<dbReference type="Proteomes" id="UP000787472">
    <property type="component" value="Unassembled WGS sequence"/>
</dbReference>
<evidence type="ECO:0000313" key="1">
    <source>
        <dbReference type="EMBL" id="NHO65189.1"/>
    </source>
</evidence>
<dbReference type="Gene3D" id="3.40.190.10">
    <property type="entry name" value="Periplasmic binding protein-like II"/>
    <property type="match status" value="2"/>
</dbReference>
<proteinExistence type="predicted"/>
<gene>
    <name evidence="1" type="ORF">G8770_06490</name>
</gene>
<dbReference type="AlphaFoldDB" id="A0A9E5JRH4"/>
<dbReference type="RefSeq" id="WP_167183488.1">
    <property type="nucleotide sequence ID" value="NZ_JAAONZ010000003.1"/>
</dbReference>
<reference evidence="1" key="1">
    <citation type="submission" date="2020-03" db="EMBL/GenBank/DDBJ databases">
        <authorList>
            <person name="Guo F."/>
        </authorList>
    </citation>
    <scope>NUCLEOTIDE SEQUENCE</scope>
    <source>
        <strain evidence="1">JCM 30134</strain>
    </source>
</reference>
<sequence length="321" mass="35742">MSVISSKSYRAKGQVFRWSGVDWRCLLGLCLLLTLTGMARGEAVSKPATLVGSSFVTPVQEVSASKAHDRAAIRPSSAGRQLIRVGTSERSPLYIHDSPDDVSAGILRAMNEVQQEYRFALYNIPVKRRGVSVREGLVDIVMWDNPAWDWPMPMGVSLPLLRAKDIVIARRGEGVAEHYFDSLTNKSVAMVNGYTYSFPGALNARQQDLNFVMVNTEESTIKMLMAGRVDIALTSDTALNWFIKQNPAVEEQIVISTDKVLDFERLFLIPPASPISVDEINNIVLAADKQGLLSPVYERFGLDKPDFSTWHRKKSARHHAH</sequence>
<accession>A0A9E5JRH4</accession>
<organism evidence="1 2">
    <name type="scientific">Pseudomaricurvus hydrocarbonicus</name>
    <dbReference type="NCBI Taxonomy" id="1470433"/>
    <lineage>
        <taxon>Bacteria</taxon>
        <taxon>Pseudomonadati</taxon>
        <taxon>Pseudomonadota</taxon>
        <taxon>Gammaproteobacteria</taxon>
        <taxon>Cellvibrionales</taxon>
        <taxon>Cellvibrionaceae</taxon>
        <taxon>Pseudomaricurvus</taxon>
    </lineage>
</organism>
<name>A0A9E5JRH4_9GAMM</name>
<dbReference type="EMBL" id="JAAONZ010000003">
    <property type="protein sequence ID" value="NHO65189.1"/>
    <property type="molecule type" value="Genomic_DNA"/>
</dbReference>
<comment type="caution">
    <text evidence="1">The sequence shown here is derived from an EMBL/GenBank/DDBJ whole genome shotgun (WGS) entry which is preliminary data.</text>
</comment>
<evidence type="ECO:0000313" key="2">
    <source>
        <dbReference type="Proteomes" id="UP000787472"/>
    </source>
</evidence>
<protein>
    <submittedName>
        <fullName evidence="1">Amino acid ABC transporter substrate-binding protein</fullName>
    </submittedName>
</protein>
<dbReference type="SUPFAM" id="SSF53850">
    <property type="entry name" value="Periplasmic binding protein-like II"/>
    <property type="match status" value="1"/>
</dbReference>
<keyword evidence="2" id="KW-1185">Reference proteome</keyword>